<reference evidence="1" key="1">
    <citation type="submission" date="2020-02" db="EMBL/GenBank/DDBJ databases">
        <authorList>
            <person name="Meier V. D."/>
        </authorList>
    </citation>
    <scope>NUCLEOTIDE SEQUENCE</scope>
    <source>
        <strain evidence="1">AVDCRST_MAG19</strain>
    </source>
</reference>
<sequence length="64" mass="6851">MESTPRRRPARAGLPLWRGHACRRRGSAAVCPDQACHASAVGVFWQGPPGPKTVPGPRQTPLPV</sequence>
<organism evidence="1">
    <name type="scientific">uncultured Thermomicrobiales bacterium</name>
    <dbReference type="NCBI Taxonomy" id="1645740"/>
    <lineage>
        <taxon>Bacteria</taxon>
        <taxon>Pseudomonadati</taxon>
        <taxon>Thermomicrobiota</taxon>
        <taxon>Thermomicrobia</taxon>
        <taxon>Thermomicrobiales</taxon>
        <taxon>environmental samples</taxon>
    </lineage>
</organism>
<evidence type="ECO:0000313" key="1">
    <source>
        <dbReference type="EMBL" id="CAA9580036.1"/>
    </source>
</evidence>
<protein>
    <submittedName>
        <fullName evidence="1">Uncharacterized protein</fullName>
    </submittedName>
</protein>
<name>A0A6J4VKL8_9BACT</name>
<proteinExistence type="predicted"/>
<gene>
    <name evidence="1" type="ORF">AVDCRST_MAG19-3832</name>
</gene>
<dbReference type="AlphaFoldDB" id="A0A6J4VKL8"/>
<dbReference type="EMBL" id="CADCWL010000212">
    <property type="protein sequence ID" value="CAA9580036.1"/>
    <property type="molecule type" value="Genomic_DNA"/>
</dbReference>
<accession>A0A6J4VKL8</accession>